<dbReference type="Proteomes" id="UP000805418">
    <property type="component" value="Chromosome 4"/>
</dbReference>
<reference evidence="1" key="2">
    <citation type="submission" date="2025-08" db="UniProtKB">
        <authorList>
            <consortium name="Ensembl"/>
        </authorList>
    </citation>
    <scope>IDENTIFICATION</scope>
    <source>
        <strain evidence="1">Boxer</strain>
    </source>
</reference>
<evidence type="ECO:0000313" key="1">
    <source>
        <dbReference type="Ensembl" id="ENSCAFP00845003767.1"/>
    </source>
</evidence>
<protein>
    <submittedName>
        <fullName evidence="1">Uncharacterized protein</fullName>
    </submittedName>
</protein>
<name>A0A8I3MJR0_CANLF</name>
<dbReference type="Ensembl" id="ENSCAFT00845004714.1">
    <property type="protein sequence ID" value="ENSCAFP00845003767.1"/>
    <property type="gene ID" value="ENSCAFG00845002653.1"/>
</dbReference>
<reference evidence="1" key="1">
    <citation type="submission" date="2020-03" db="EMBL/GenBank/DDBJ databases">
        <title>Long-read based genome assembly of a Labrador retriever dog.</title>
        <authorList>
            <person name="Eory L."/>
            <person name="Zhang W."/>
            <person name="Schoenebeck J."/>
        </authorList>
    </citation>
    <scope>NUCLEOTIDE SEQUENCE [LARGE SCALE GENOMIC DNA]</scope>
    <source>
        <strain evidence="1">Labrador retriever</strain>
    </source>
</reference>
<keyword evidence="2" id="KW-1185">Reference proteome</keyword>
<reference evidence="1" key="3">
    <citation type="submission" date="2025-09" db="UniProtKB">
        <authorList>
            <consortium name="Ensembl"/>
        </authorList>
    </citation>
    <scope>IDENTIFICATION</scope>
    <source>
        <strain evidence="1">Boxer</strain>
    </source>
</reference>
<proteinExistence type="predicted"/>
<dbReference type="AlphaFoldDB" id="A0A8I3MJR0"/>
<sequence length="128" mass="14059">MGGQAKTHDWADLIEGLSGLIGDPSKYIINLQCSLSFSSFKVHEKSTWKMCISSMGSTGQASSVGGIKYFSDHVAESSAELEQIKSKNLKHNVLQLPLCFKDHFFFILKKYSNGKDISSKISHVITGS</sequence>
<dbReference type="GeneTree" id="ENSGT00940000176159"/>
<evidence type="ECO:0000313" key="2">
    <source>
        <dbReference type="Proteomes" id="UP000805418"/>
    </source>
</evidence>
<organism evidence="1 2">
    <name type="scientific">Canis lupus familiaris</name>
    <name type="common">Dog</name>
    <name type="synonym">Canis familiaris</name>
    <dbReference type="NCBI Taxonomy" id="9615"/>
    <lineage>
        <taxon>Eukaryota</taxon>
        <taxon>Metazoa</taxon>
        <taxon>Chordata</taxon>
        <taxon>Craniata</taxon>
        <taxon>Vertebrata</taxon>
        <taxon>Euteleostomi</taxon>
        <taxon>Mammalia</taxon>
        <taxon>Eutheria</taxon>
        <taxon>Laurasiatheria</taxon>
        <taxon>Carnivora</taxon>
        <taxon>Caniformia</taxon>
        <taxon>Canidae</taxon>
        <taxon>Canis</taxon>
    </lineage>
</organism>
<accession>A0A8I3MJR0</accession>